<dbReference type="FunFam" id="3.40.50.300:FF:000403">
    <property type="entry name" value="ATP-binding cassette sub-family B member 8, mitochondrial"/>
    <property type="match status" value="1"/>
</dbReference>
<evidence type="ECO:0000256" key="1">
    <source>
        <dbReference type="ARBA" id="ARBA00004448"/>
    </source>
</evidence>
<dbReference type="SUPFAM" id="SSF90123">
    <property type="entry name" value="ABC transporter transmembrane region"/>
    <property type="match status" value="1"/>
</dbReference>
<dbReference type="InterPro" id="IPR036640">
    <property type="entry name" value="ABC1_TM_sf"/>
</dbReference>
<keyword evidence="4" id="KW-0547">Nucleotide-binding</keyword>
<dbReference type="InterPro" id="IPR017871">
    <property type="entry name" value="ABC_transporter-like_CS"/>
</dbReference>
<dbReference type="PANTHER" id="PTHR43394:SF1">
    <property type="entry name" value="ATP-BINDING CASSETTE SUB-FAMILY B MEMBER 10, MITOCHONDRIAL"/>
    <property type="match status" value="1"/>
</dbReference>
<dbReference type="Pfam" id="PF00005">
    <property type="entry name" value="ABC_tran"/>
    <property type="match status" value="1"/>
</dbReference>
<dbReference type="GO" id="GO:0015421">
    <property type="term" value="F:ABC-type oligopeptide transporter activity"/>
    <property type="evidence" value="ECO:0007669"/>
    <property type="project" value="TreeGrafter"/>
</dbReference>
<dbReference type="Gene3D" id="3.40.50.300">
    <property type="entry name" value="P-loop containing nucleotide triphosphate hydrolases"/>
    <property type="match status" value="1"/>
</dbReference>
<feature type="compositionally biased region" description="Polar residues" evidence="8">
    <location>
        <begin position="1"/>
        <end position="13"/>
    </location>
</feature>
<dbReference type="Pfam" id="PF00664">
    <property type="entry name" value="ABC_membrane"/>
    <property type="match status" value="1"/>
</dbReference>
<dbReference type="SUPFAM" id="SSF52540">
    <property type="entry name" value="P-loop containing nucleoside triphosphate hydrolases"/>
    <property type="match status" value="1"/>
</dbReference>
<dbReference type="PANTHER" id="PTHR43394">
    <property type="entry name" value="ATP-DEPENDENT PERMEASE MDL1, MITOCHONDRIAL"/>
    <property type="match status" value="1"/>
</dbReference>
<feature type="transmembrane region" description="Helical" evidence="9">
    <location>
        <begin position="453"/>
        <end position="478"/>
    </location>
</feature>
<evidence type="ECO:0000256" key="3">
    <source>
        <dbReference type="ARBA" id="ARBA00022692"/>
    </source>
</evidence>
<dbReference type="GO" id="GO:0090374">
    <property type="term" value="P:oligopeptide export from mitochondrion"/>
    <property type="evidence" value="ECO:0007669"/>
    <property type="project" value="TreeGrafter"/>
</dbReference>
<dbReference type="OrthoDB" id="6500128at2759"/>
<dbReference type="InterPro" id="IPR011527">
    <property type="entry name" value="ABC1_TM_dom"/>
</dbReference>
<proteinExistence type="predicted"/>
<dbReference type="InterPro" id="IPR027417">
    <property type="entry name" value="P-loop_NTPase"/>
</dbReference>
<name>A0A2T7PI30_POMCA</name>
<dbReference type="InterPro" id="IPR003439">
    <property type="entry name" value="ABC_transporter-like_ATP-bd"/>
</dbReference>
<evidence type="ECO:0000256" key="5">
    <source>
        <dbReference type="ARBA" id="ARBA00022840"/>
    </source>
</evidence>
<dbReference type="GO" id="GO:0016887">
    <property type="term" value="F:ATP hydrolysis activity"/>
    <property type="evidence" value="ECO:0007669"/>
    <property type="project" value="InterPro"/>
</dbReference>
<dbReference type="STRING" id="400727.A0A2T7PI30"/>
<comment type="subcellular location">
    <subcellularLocation>
        <location evidence="1">Mitochondrion inner membrane</location>
        <topology evidence="1">Multi-pass membrane protein</topology>
    </subcellularLocation>
</comment>
<evidence type="ECO:0000313" key="12">
    <source>
        <dbReference type="EMBL" id="PVD33086.1"/>
    </source>
</evidence>
<evidence type="ECO:0000256" key="9">
    <source>
        <dbReference type="SAM" id="Phobius"/>
    </source>
</evidence>
<dbReference type="PROSITE" id="PS50929">
    <property type="entry name" value="ABC_TM1F"/>
    <property type="match status" value="1"/>
</dbReference>
<dbReference type="InterPro" id="IPR039421">
    <property type="entry name" value="Type_1_exporter"/>
</dbReference>
<protein>
    <submittedName>
        <fullName evidence="12">Uncharacterized protein</fullName>
    </submittedName>
</protein>
<sequence length="822" mass="89686">MPHTISSGNSQSIERQEGDLPEVPDGPAYDVSYQYYSLPTWRFTNILRLIVILDGLLCVILWLCGGDTKYFEDNIVHFQFTQSVFDIAILAIAKTVILIIISAAMEETSFKLLDTPFDSELEKRAVQLHVAIKVVPLACLAFGIVKGALILNALLSVSGYKAMHATYDAACIAFICFSLLELLIALFSGHAMRKLQLLRVLHQFNSTGQELDENGHAIHKNPGLLKLLSLAKGEIPLLLGGLLAMLGSSGSQIVAPLLFGKVVDAANKSIDELNETVLILLGVYVGGALASMVRAYLFVLAGQRMVARLRKKLFGKIVTQDIAFFDVNRTGELCNRLASDTQVLQNAVTVNISMLTRYMLQILGSLVFMFILNPSLTGVLLAVVPVVSLTAVKYGRFVQRKRKEFQDKLADAGTQAEEALSSIRTVRMFSGEKKANDLYGKDIEKSYQVGKQLALAQGTFEGVIGILAYGAITLVLWYGGKLVYEGNLSAGVLTSFLLYTLQVAIAFGLLSSLYGDFMQAVGASVRIFSLLERSPTISSENGKILPNLNGYVEFKNVRFTYPSRPDVEVLKGISFTVKPGEMVALVGPSGGGKSTIVSLIERFYDPDSGTISLDGYDIKSLDALWFRQKIAMVSQEPTLFAFSIQDNIAYGCCATDEEITEAACQANAHEFISQFKDGYKTLVGERGVRLSGGQKQRIAIARALIINPVLLLLDEATSALDAESEHLVQEAIDHAMKHRTVVVIAHRLSTVRNASKVIVIDKGTIAEMGTHDELIQQNGVYKRLILRQLTVGSVDETSRKNLNSGGSGATEVFQEPKGNIQT</sequence>
<keyword evidence="2" id="KW-0813">Transport</keyword>
<feature type="transmembrane region" description="Helical" evidence="9">
    <location>
        <begin position="126"/>
        <end position="145"/>
    </location>
</feature>
<dbReference type="GO" id="GO:0005524">
    <property type="term" value="F:ATP binding"/>
    <property type="evidence" value="ECO:0007669"/>
    <property type="project" value="UniProtKB-KW"/>
</dbReference>
<dbReference type="InterPro" id="IPR019498">
    <property type="entry name" value="MENTAL"/>
</dbReference>
<feature type="transmembrane region" description="Helical" evidence="9">
    <location>
        <begin position="235"/>
        <end position="259"/>
    </location>
</feature>
<dbReference type="SMART" id="SM00382">
    <property type="entry name" value="AAA"/>
    <property type="match status" value="1"/>
</dbReference>
<feature type="domain" description="ABC transporter" evidence="10">
    <location>
        <begin position="552"/>
        <end position="787"/>
    </location>
</feature>
<evidence type="ECO:0000259" key="10">
    <source>
        <dbReference type="PROSITE" id="PS50893"/>
    </source>
</evidence>
<evidence type="ECO:0000256" key="8">
    <source>
        <dbReference type="SAM" id="MobiDB-lite"/>
    </source>
</evidence>
<keyword evidence="6 9" id="KW-1133">Transmembrane helix</keyword>
<reference evidence="12 13" key="1">
    <citation type="submission" date="2018-04" db="EMBL/GenBank/DDBJ databases">
        <title>The genome of golden apple snail Pomacea canaliculata provides insight into stress tolerance and invasive adaptation.</title>
        <authorList>
            <person name="Liu C."/>
            <person name="Liu B."/>
            <person name="Ren Y."/>
            <person name="Zhang Y."/>
            <person name="Wang H."/>
            <person name="Li S."/>
            <person name="Jiang F."/>
            <person name="Yin L."/>
            <person name="Zhang G."/>
            <person name="Qian W."/>
            <person name="Fan W."/>
        </authorList>
    </citation>
    <scope>NUCLEOTIDE SEQUENCE [LARGE SCALE GENOMIC DNA]</scope>
    <source>
        <strain evidence="12">SZHN2017</strain>
        <tissue evidence="12">Muscle</tissue>
    </source>
</reference>
<evidence type="ECO:0000256" key="6">
    <source>
        <dbReference type="ARBA" id="ARBA00022989"/>
    </source>
</evidence>
<dbReference type="PROSITE" id="PS00211">
    <property type="entry name" value="ABC_TRANSPORTER_1"/>
    <property type="match status" value="1"/>
</dbReference>
<dbReference type="InterPro" id="IPR003593">
    <property type="entry name" value="AAA+_ATPase"/>
</dbReference>
<evidence type="ECO:0000313" key="13">
    <source>
        <dbReference type="Proteomes" id="UP000245119"/>
    </source>
</evidence>
<keyword evidence="13" id="KW-1185">Reference proteome</keyword>
<feature type="transmembrane region" description="Helical" evidence="9">
    <location>
        <begin position="46"/>
        <end position="63"/>
    </location>
</feature>
<dbReference type="AlphaFoldDB" id="A0A2T7PI30"/>
<evidence type="ECO:0000256" key="7">
    <source>
        <dbReference type="ARBA" id="ARBA00023136"/>
    </source>
</evidence>
<evidence type="ECO:0000259" key="11">
    <source>
        <dbReference type="PROSITE" id="PS50929"/>
    </source>
</evidence>
<dbReference type="OMA" id="VQRMPLQ"/>
<gene>
    <name evidence="12" type="ORF">C0Q70_08535</name>
</gene>
<accession>A0A2T7PI30</accession>
<organism evidence="12 13">
    <name type="scientific">Pomacea canaliculata</name>
    <name type="common">Golden apple snail</name>
    <dbReference type="NCBI Taxonomy" id="400727"/>
    <lineage>
        <taxon>Eukaryota</taxon>
        <taxon>Metazoa</taxon>
        <taxon>Spiralia</taxon>
        <taxon>Lophotrochozoa</taxon>
        <taxon>Mollusca</taxon>
        <taxon>Gastropoda</taxon>
        <taxon>Caenogastropoda</taxon>
        <taxon>Architaenioglossa</taxon>
        <taxon>Ampullarioidea</taxon>
        <taxon>Ampullariidae</taxon>
        <taxon>Pomacea</taxon>
    </lineage>
</organism>
<dbReference type="Gene3D" id="1.20.1560.10">
    <property type="entry name" value="ABC transporter type 1, transmembrane domain"/>
    <property type="match status" value="2"/>
</dbReference>
<feature type="transmembrane region" description="Helical" evidence="9">
    <location>
        <begin position="279"/>
        <end position="302"/>
    </location>
</feature>
<comment type="caution">
    <text evidence="12">The sequence shown here is derived from an EMBL/GenBank/DDBJ whole genome shotgun (WGS) entry which is preliminary data.</text>
</comment>
<keyword evidence="7 9" id="KW-0472">Membrane</keyword>
<dbReference type="CDD" id="cd03249">
    <property type="entry name" value="ABC_MTABC3_MDL1_MDL2"/>
    <property type="match status" value="1"/>
</dbReference>
<dbReference type="FunFam" id="1.20.1560.10:FF:000058">
    <property type="entry name" value="ABC transporter B family member 25"/>
    <property type="match status" value="1"/>
</dbReference>
<dbReference type="Proteomes" id="UP000245119">
    <property type="component" value="Linkage Group LG4"/>
</dbReference>
<feature type="transmembrane region" description="Helical" evidence="9">
    <location>
        <begin position="83"/>
        <end position="105"/>
    </location>
</feature>
<dbReference type="GO" id="GO:0005743">
    <property type="term" value="C:mitochondrial inner membrane"/>
    <property type="evidence" value="ECO:0007669"/>
    <property type="project" value="UniProtKB-SubCell"/>
</dbReference>
<dbReference type="Pfam" id="PF10457">
    <property type="entry name" value="MENTAL"/>
    <property type="match status" value="1"/>
</dbReference>
<feature type="transmembrane region" description="Helical" evidence="9">
    <location>
        <begin position="490"/>
        <end position="510"/>
    </location>
</feature>
<keyword evidence="5" id="KW-0067">ATP-binding</keyword>
<feature type="domain" description="ABC transmembrane type-1" evidence="11">
    <location>
        <begin position="239"/>
        <end position="519"/>
    </location>
</feature>
<keyword evidence="3 9" id="KW-0812">Transmembrane</keyword>
<dbReference type="PROSITE" id="PS50893">
    <property type="entry name" value="ABC_TRANSPORTER_2"/>
    <property type="match status" value="1"/>
</dbReference>
<feature type="region of interest" description="Disordered" evidence="8">
    <location>
        <begin position="1"/>
        <end position="23"/>
    </location>
</feature>
<dbReference type="CDD" id="cd18780">
    <property type="entry name" value="ABC_6TM_AtABCB27_like"/>
    <property type="match status" value="1"/>
</dbReference>
<feature type="transmembrane region" description="Helical" evidence="9">
    <location>
        <begin position="165"/>
        <end position="187"/>
    </location>
</feature>
<feature type="region of interest" description="Disordered" evidence="8">
    <location>
        <begin position="797"/>
        <end position="822"/>
    </location>
</feature>
<evidence type="ECO:0000256" key="2">
    <source>
        <dbReference type="ARBA" id="ARBA00022448"/>
    </source>
</evidence>
<evidence type="ECO:0000256" key="4">
    <source>
        <dbReference type="ARBA" id="ARBA00022741"/>
    </source>
</evidence>
<dbReference type="EMBL" id="PZQS01000004">
    <property type="protein sequence ID" value="PVD33086.1"/>
    <property type="molecule type" value="Genomic_DNA"/>
</dbReference>